<dbReference type="AlphaFoldDB" id="A0A5C4SVH7"/>
<evidence type="ECO:0000313" key="3">
    <source>
        <dbReference type="Proteomes" id="UP000307943"/>
    </source>
</evidence>
<dbReference type="EMBL" id="VDCQ01000110">
    <property type="protein sequence ID" value="TNJ56106.1"/>
    <property type="molecule type" value="Genomic_DNA"/>
</dbReference>
<dbReference type="RefSeq" id="WP_139607720.1">
    <property type="nucleotide sequence ID" value="NZ_VDCQ01000110.1"/>
</dbReference>
<name>A0A5C4SVH7_9BACL</name>
<reference evidence="2 3" key="1">
    <citation type="submission" date="2019-05" db="EMBL/GenBank/DDBJ databases">
        <title>We sequenced the genome of Paenibacillus hemerocallicola KCTC 33185 for further insight into its adaptation and study the phylogeny of Paenibacillus.</title>
        <authorList>
            <person name="Narsing Rao M.P."/>
        </authorList>
    </citation>
    <scope>NUCLEOTIDE SEQUENCE [LARGE SCALE GENOMIC DNA]</scope>
    <source>
        <strain evidence="2 3">KCTC 33185</strain>
    </source>
</reference>
<organism evidence="2 3">
    <name type="scientific">Paenibacillus hemerocallicola</name>
    <dbReference type="NCBI Taxonomy" id="1172614"/>
    <lineage>
        <taxon>Bacteria</taxon>
        <taxon>Bacillati</taxon>
        <taxon>Bacillota</taxon>
        <taxon>Bacilli</taxon>
        <taxon>Bacillales</taxon>
        <taxon>Paenibacillaceae</taxon>
        <taxon>Paenibacillus</taxon>
    </lineage>
</organism>
<evidence type="ECO:0000256" key="1">
    <source>
        <dbReference type="SAM" id="Coils"/>
    </source>
</evidence>
<accession>A0A5C4SVH7</accession>
<dbReference type="OrthoDB" id="1871252at2"/>
<comment type="caution">
    <text evidence="2">The sequence shown here is derived from an EMBL/GenBank/DDBJ whole genome shotgun (WGS) entry which is preliminary data.</text>
</comment>
<gene>
    <name evidence="2" type="ORF">FE784_39095</name>
</gene>
<proteinExistence type="predicted"/>
<feature type="coiled-coil region" evidence="1">
    <location>
        <begin position="459"/>
        <end position="486"/>
    </location>
</feature>
<sequence>MQERLKAFAGDYDAEADKQAYASDGLRSINHPLVFAFVGDESLEALRAVYELNEAKWNNSRGVVYLHVYTDQTLSRDNVFGIRMPAPSADRKTSRKELHRQFHEDSLRLAEFNRVVRRMSNRIAEFGSMYASFQQMNMAVVTMTHDPCSVLLQEVTLLLKTVLRESFKQIQIDLYGLIREKQDNGDFAYAASSTVAFMRELDVYQSRGYSYSAPLQVTEDQIRLPVEHANAPLFDLVYLLSDKNERGLFVDGSMETNYEIICGMCLLKNRKAAGDNDPLQEGYNNQHFKQHIVPAGVQGNVYSTAGYSKVKRPNRAIALTVLHHLTQAAIGKLKEQGAADRRTIMELWQLDAASIDRRTEALVPESGKLEDMNALLFSTVSFDELKRLTLAEAEQLMYGRHAGDFFREHFTAQAGRLLERLDVDREVREAAERRIVNDPRYGLYCAYAWTSEKEDAVVYQELRKWMKETEKQLEDSRLQLEHWLQEPVDMQPFRRVPMMKKSTLKHFSRFFFENVYGKRLELLLLETKLALLRRYEAAFAGLHETVRPKVEQLFALERQIREASRQSVSEANDYLGRNISEYYETVVADIVKELQAKRGEAFLFEERFVGNVAGHLEDGPTRLLERLIEVCGKEIFIYEPFRQSFEDELIRRANVTVRYDDKDRVLSKERLYRDLYDTLKEQATVHVEVYNYTHKHRYEEHYFFGDSESEFIRYAFAVDTGNRPYKLGCVHENKNSGIERLGIMGGFRIEDLLVYRNGKKYYDSYRANGYQFHAIEPDEP</sequence>
<evidence type="ECO:0000313" key="2">
    <source>
        <dbReference type="EMBL" id="TNJ56106.1"/>
    </source>
</evidence>
<dbReference type="Proteomes" id="UP000307943">
    <property type="component" value="Unassembled WGS sequence"/>
</dbReference>
<protein>
    <recommendedName>
        <fullName evidence="4">Transcription initiation factor TFIID</fullName>
    </recommendedName>
</protein>
<keyword evidence="1" id="KW-0175">Coiled coil</keyword>
<evidence type="ECO:0008006" key="4">
    <source>
        <dbReference type="Google" id="ProtNLM"/>
    </source>
</evidence>
<keyword evidence="3" id="KW-1185">Reference proteome</keyword>